<sequence>MKKLLMISMLLSLVLVGCGKPTNMTDLLNYKGSYVGDNSAVGHIIEILPAHEHLDGFELQTSKEPYEVTINYKPFDEATVELEDGSTSKVALNEVLQGNSMIILSLVTNAEIVNFNIGDQETITFDRTTLSDNYGNDLESISEDVSSLQNFIKTYTVK</sequence>
<dbReference type="EMBL" id="WMQE01000025">
    <property type="protein sequence ID" value="MTK21896.1"/>
    <property type="molecule type" value="Genomic_DNA"/>
</dbReference>
<evidence type="ECO:0000313" key="3">
    <source>
        <dbReference type="Proteomes" id="UP000487649"/>
    </source>
</evidence>
<proteinExistence type="predicted"/>
<dbReference type="Pfam" id="PF16107">
    <property type="entry name" value="DUF4825"/>
    <property type="match status" value="1"/>
</dbReference>
<accession>A0A174QVZ2</accession>
<evidence type="ECO:0000259" key="1">
    <source>
        <dbReference type="Pfam" id="PF16107"/>
    </source>
</evidence>
<comment type="caution">
    <text evidence="2">The sequence shown here is derived from an EMBL/GenBank/DDBJ whole genome shotgun (WGS) entry which is preliminary data.</text>
</comment>
<dbReference type="PROSITE" id="PS51257">
    <property type="entry name" value="PROKAR_LIPOPROTEIN"/>
    <property type="match status" value="1"/>
</dbReference>
<dbReference type="AlphaFoldDB" id="A0A174QVZ2"/>
<feature type="domain" description="DUF4825" evidence="1">
    <location>
        <begin position="27"/>
        <end position="125"/>
    </location>
</feature>
<dbReference type="InterPro" id="IPR032250">
    <property type="entry name" value="DUF4825"/>
</dbReference>
<name>A0A174QVZ2_9FIRM</name>
<protein>
    <submittedName>
        <fullName evidence="2">DUF4825 domain-containing protein</fullName>
    </submittedName>
</protein>
<reference evidence="2 3" key="1">
    <citation type="journal article" date="2019" name="Nat. Med.">
        <title>A library of human gut bacterial isolates paired with longitudinal multiomics data enables mechanistic microbiome research.</title>
        <authorList>
            <person name="Poyet M."/>
            <person name="Groussin M."/>
            <person name="Gibbons S.M."/>
            <person name="Avila-Pacheco J."/>
            <person name="Jiang X."/>
            <person name="Kearney S.M."/>
            <person name="Perrotta A.R."/>
            <person name="Berdy B."/>
            <person name="Zhao S."/>
            <person name="Lieberman T.D."/>
            <person name="Swanson P.K."/>
            <person name="Smith M."/>
            <person name="Roesemann S."/>
            <person name="Alexander J.E."/>
            <person name="Rich S.A."/>
            <person name="Livny J."/>
            <person name="Vlamakis H."/>
            <person name="Clish C."/>
            <person name="Bullock K."/>
            <person name="Deik A."/>
            <person name="Scott J."/>
            <person name="Pierce K.A."/>
            <person name="Xavier R.J."/>
            <person name="Alm E.J."/>
        </authorList>
    </citation>
    <scope>NUCLEOTIDE SEQUENCE [LARGE SCALE GENOMIC DNA]</scope>
    <source>
        <strain evidence="2 3">BIOML-A198</strain>
    </source>
</reference>
<organism evidence="2 3">
    <name type="scientific">Turicibacter sanguinis</name>
    <dbReference type="NCBI Taxonomy" id="154288"/>
    <lineage>
        <taxon>Bacteria</taxon>
        <taxon>Bacillati</taxon>
        <taxon>Bacillota</taxon>
        <taxon>Erysipelotrichia</taxon>
        <taxon>Erysipelotrichales</taxon>
        <taxon>Turicibacteraceae</taxon>
        <taxon>Turicibacter</taxon>
    </lineage>
</organism>
<dbReference type="RefSeq" id="WP_006783731.1">
    <property type="nucleotide sequence ID" value="NZ_JAQMIQ010000034.1"/>
</dbReference>
<dbReference type="Proteomes" id="UP000487649">
    <property type="component" value="Unassembled WGS sequence"/>
</dbReference>
<evidence type="ECO:0000313" key="2">
    <source>
        <dbReference type="EMBL" id="MTK21896.1"/>
    </source>
</evidence>
<gene>
    <name evidence="2" type="ORF">GMA92_10760</name>
</gene>